<evidence type="ECO:0000313" key="3">
    <source>
        <dbReference type="Proteomes" id="UP001295444"/>
    </source>
</evidence>
<dbReference type="EMBL" id="OW240915">
    <property type="protein sequence ID" value="CAH2281914.1"/>
    <property type="molecule type" value="Genomic_DNA"/>
</dbReference>
<sequence length="72" mass="7909">MCSRRSHGPLPPATLIMPLQPPPPQLTPPQPPSFMLSVSESMKVSMPPDWLGGSPVRRHHYDAAIPPPHTRV</sequence>
<reference evidence="2" key="1">
    <citation type="submission" date="2022-03" db="EMBL/GenBank/DDBJ databases">
        <authorList>
            <person name="Alioto T."/>
            <person name="Alioto T."/>
            <person name="Gomez Garrido J."/>
        </authorList>
    </citation>
    <scope>NUCLEOTIDE SEQUENCE</scope>
</reference>
<feature type="compositionally biased region" description="Pro residues" evidence="1">
    <location>
        <begin position="19"/>
        <end position="32"/>
    </location>
</feature>
<name>A0AAD1RZ51_PELCU</name>
<evidence type="ECO:0000256" key="1">
    <source>
        <dbReference type="SAM" id="MobiDB-lite"/>
    </source>
</evidence>
<keyword evidence="3" id="KW-1185">Reference proteome</keyword>
<feature type="region of interest" description="Disordered" evidence="1">
    <location>
        <begin position="1"/>
        <end position="35"/>
    </location>
</feature>
<dbReference type="AlphaFoldDB" id="A0AAD1RZ51"/>
<proteinExistence type="predicted"/>
<evidence type="ECO:0000313" key="2">
    <source>
        <dbReference type="EMBL" id="CAH2281914.1"/>
    </source>
</evidence>
<dbReference type="Proteomes" id="UP001295444">
    <property type="component" value="Chromosome 04"/>
</dbReference>
<gene>
    <name evidence="2" type="ORF">PECUL_23A001353</name>
</gene>
<protein>
    <submittedName>
        <fullName evidence="2">Uncharacterized protein</fullName>
    </submittedName>
</protein>
<organism evidence="2 3">
    <name type="scientific">Pelobates cultripes</name>
    <name type="common">Western spadefoot toad</name>
    <dbReference type="NCBI Taxonomy" id="61616"/>
    <lineage>
        <taxon>Eukaryota</taxon>
        <taxon>Metazoa</taxon>
        <taxon>Chordata</taxon>
        <taxon>Craniata</taxon>
        <taxon>Vertebrata</taxon>
        <taxon>Euteleostomi</taxon>
        <taxon>Amphibia</taxon>
        <taxon>Batrachia</taxon>
        <taxon>Anura</taxon>
        <taxon>Pelobatoidea</taxon>
        <taxon>Pelobatidae</taxon>
        <taxon>Pelobates</taxon>
    </lineage>
</organism>
<accession>A0AAD1RZ51</accession>